<sequence length="304" mass="34071">MMLLVYIQALFSYRNLVHAIAGGLGNAFAISVCYPLECARTRLQVDDKLKAKYSLGVIFDVFQEEGIVGVYRGLSSLALSLFSSSFVYFFIFHGLKTSLTLFNKEQQVTMDLIFGSLAGAAVVLVTNPLWVINTRLKLEGAKLRTSKYKELKHPKYDGIIDCLKKIILHEGLLQLWSGTLTSLMLISNPAIQFMMYELLKRFTQTILDTAVLNGTYYFLFGAFSKTIATFVTYPLQVVQTRIRAGYTGKSVISVKDISLSWQGFSSLYRGLESKLSQTVLTAALTLLTYEKITLFVFSLMGLQQ</sequence>
<dbReference type="EMBL" id="JAODUP010000006">
    <property type="protein sequence ID" value="KAK2169855.1"/>
    <property type="molecule type" value="Genomic_DNA"/>
</dbReference>
<evidence type="ECO:0000256" key="4">
    <source>
        <dbReference type="ARBA" id="ARBA00022692"/>
    </source>
</evidence>
<evidence type="ECO:0000256" key="10">
    <source>
        <dbReference type="RuleBase" id="RU000488"/>
    </source>
</evidence>
<comment type="similarity">
    <text evidence="2 10">Belongs to the mitochondrial carrier (TC 2.A.29) family.</text>
</comment>
<keyword evidence="13" id="KW-1185">Reference proteome</keyword>
<feature type="transmembrane region" description="Helical" evidence="11">
    <location>
        <begin position="112"/>
        <end position="132"/>
    </location>
</feature>
<evidence type="ECO:0000256" key="6">
    <source>
        <dbReference type="ARBA" id="ARBA00022989"/>
    </source>
</evidence>
<keyword evidence="6 11" id="KW-1133">Transmembrane helix</keyword>
<evidence type="ECO:0000256" key="5">
    <source>
        <dbReference type="ARBA" id="ARBA00022737"/>
    </source>
</evidence>
<dbReference type="GO" id="GO:0080122">
    <property type="term" value="F:AMP transmembrane transporter activity"/>
    <property type="evidence" value="ECO:0007669"/>
    <property type="project" value="TreeGrafter"/>
</dbReference>
<dbReference type="Pfam" id="PF00153">
    <property type="entry name" value="Mito_carr"/>
    <property type="match status" value="3"/>
</dbReference>
<evidence type="ECO:0000313" key="13">
    <source>
        <dbReference type="Proteomes" id="UP001208570"/>
    </source>
</evidence>
<keyword evidence="8" id="KW-0576">Peroxisome</keyword>
<evidence type="ECO:0000256" key="11">
    <source>
        <dbReference type="SAM" id="Phobius"/>
    </source>
</evidence>
<dbReference type="AlphaFoldDB" id="A0AAD9NH48"/>
<dbReference type="SUPFAM" id="SSF103506">
    <property type="entry name" value="Mitochondrial carrier"/>
    <property type="match status" value="1"/>
</dbReference>
<dbReference type="InterPro" id="IPR023395">
    <property type="entry name" value="MCP_dom_sf"/>
</dbReference>
<evidence type="ECO:0000313" key="12">
    <source>
        <dbReference type="EMBL" id="KAK2169855.1"/>
    </source>
</evidence>
<dbReference type="PANTHER" id="PTHR45939:SF5">
    <property type="entry name" value="PEROXISOMAL MEMBRANE PROTEIN PMP34"/>
    <property type="match status" value="1"/>
</dbReference>
<comment type="caution">
    <text evidence="12">The sequence shown here is derived from an EMBL/GenBank/DDBJ whole genome shotgun (WGS) entry which is preliminary data.</text>
</comment>
<keyword evidence="3 10" id="KW-0813">Transport</keyword>
<dbReference type="PROSITE" id="PS50920">
    <property type="entry name" value="SOLCAR"/>
    <property type="match status" value="3"/>
</dbReference>
<evidence type="ECO:0000256" key="2">
    <source>
        <dbReference type="ARBA" id="ARBA00006375"/>
    </source>
</evidence>
<dbReference type="GO" id="GO:0015230">
    <property type="term" value="F:FAD transmembrane transporter activity"/>
    <property type="evidence" value="ECO:0007669"/>
    <property type="project" value="TreeGrafter"/>
</dbReference>
<proteinExistence type="inferred from homology"/>
<evidence type="ECO:0000256" key="3">
    <source>
        <dbReference type="ARBA" id="ARBA00022448"/>
    </source>
</evidence>
<dbReference type="InterPro" id="IPR052217">
    <property type="entry name" value="Mito/Peroxisomal_Carrier"/>
</dbReference>
<dbReference type="GO" id="GO:0015217">
    <property type="term" value="F:ADP transmembrane transporter activity"/>
    <property type="evidence" value="ECO:0007669"/>
    <property type="project" value="TreeGrafter"/>
</dbReference>
<comment type="subcellular location">
    <subcellularLocation>
        <location evidence="1">Peroxisome membrane</location>
        <topology evidence="1">Multi-pass membrane protein</topology>
    </subcellularLocation>
</comment>
<dbReference type="GO" id="GO:0005347">
    <property type="term" value="F:ATP transmembrane transporter activity"/>
    <property type="evidence" value="ECO:0007669"/>
    <property type="project" value="TreeGrafter"/>
</dbReference>
<dbReference type="PANTHER" id="PTHR45939">
    <property type="entry name" value="PEROXISOMAL MEMBRANE PROTEIN PMP34-RELATED"/>
    <property type="match status" value="1"/>
</dbReference>
<dbReference type="InterPro" id="IPR018108">
    <property type="entry name" value="MCP_transmembrane"/>
</dbReference>
<dbReference type="GO" id="GO:0051724">
    <property type="term" value="F:NAD transmembrane transporter activity"/>
    <property type="evidence" value="ECO:0007669"/>
    <property type="project" value="TreeGrafter"/>
</dbReference>
<organism evidence="12 13">
    <name type="scientific">Paralvinella palmiformis</name>
    <dbReference type="NCBI Taxonomy" id="53620"/>
    <lineage>
        <taxon>Eukaryota</taxon>
        <taxon>Metazoa</taxon>
        <taxon>Spiralia</taxon>
        <taxon>Lophotrochozoa</taxon>
        <taxon>Annelida</taxon>
        <taxon>Polychaeta</taxon>
        <taxon>Sedentaria</taxon>
        <taxon>Canalipalpata</taxon>
        <taxon>Terebellida</taxon>
        <taxon>Terebelliformia</taxon>
        <taxon>Alvinellidae</taxon>
        <taxon>Paralvinella</taxon>
    </lineage>
</organism>
<evidence type="ECO:0000256" key="9">
    <source>
        <dbReference type="PROSITE-ProRule" id="PRU00282"/>
    </source>
</evidence>
<feature type="repeat" description="Solcar" evidence="9">
    <location>
        <begin position="106"/>
        <end position="202"/>
    </location>
</feature>
<evidence type="ECO:0000256" key="8">
    <source>
        <dbReference type="ARBA" id="ARBA00023140"/>
    </source>
</evidence>
<gene>
    <name evidence="12" type="ORF">LSH36_6g02030</name>
</gene>
<evidence type="ECO:0000256" key="1">
    <source>
        <dbReference type="ARBA" id="ARBA00004585"/>
    </source>
</evidence>
<keyword evidence="4 9" id="KW-0812">Transmembrane</keyword>
<dbReference type="GO" id="GO:0015228">
    <property type="term" value="F:coenzyme A transmembrane transporter activity"/>
    <property type="evidence" value="ECO:0007669"/>
    <property type="project" value="TreeGrafter"/>
</dbReference>
<dbReference type="Gene3D" id="1.50.40.10">
    <property type="entry name" value="Mitochondrial carrier domain"/>
    <property type="match status" value="1"/>
</dbReference>
<feature type="transmembrane region" description="Helical" evidence="11">
    <location>
        <begin position="70"/>
        <end position="91"/>
    </location>
</feature>
<name>A0AAD9NH48_9ANNE</name>
<evidence type="ECO:0008006" key="14">
    <source>
        <dbReference type="Google" id="ProtNLM"/>
    </source>
</evidence>
<evidence type="ECO:0000256" key="7">
    <source>
        <dbReference type="ARBA" id="ARBA00023136"/>
    </source>
</evidence>
<dbReference type="GO" id="GO:0005778">
    <property type="term" value="C:peroxisomal membrane"/>
    <property type="evidence" value="ECO:0007669"/>
    <property type="project" value="UniProtKB-SubCell"/>
</dbReference>
<dbReference type="Proteomes" id="UP001208570">
    <property type="component" value="Unassembled WGS sequence"/>
</dbReference>
<dbReference type="GO" id="GO:0044610">
    <property type="term" value="F:FMN transmembrane transporter activity"/>
    <property type="evidence" value="ECO:0007669"/>
    <property type="project" value="TreeGrafter"/>
</dbReference>
<accession>A0AAD9NH48</accession>
<reference evidence="12" key="1">
    <citation type="journal article" date="2023" name="Mol. Biol. Evol.">
        <title>Third-Generation Sequencing Reveals the Adaptive Role of the Epigenome in Three Deep-Sea Polychaetes.</title>
        <authorList>
            <person name="Perez M."/>
            <person name="Aroh O."/>
            <person name="Sun Y."/>
            <person name="Lan Y."/>
            <person name="Juniper S.K."/>
            <person name="Young C.R."/>
            <person name="Angers B."/>
            <person name="Qian P.Y."/>
        </authorList>
    </citation>
    <scope>NUCLEOTIDE SEQUENCE</scope>
    <source>
        <strain evidence="12">P08H-3</strain>
    </source>
</reference>
<feature type="repeat" description="Solcar" evidence="9">
    <location>
        <begin position="13"/>
        <end position="98"/>
    </location>
</feature>
<protein>
    <recommendedName>
        <fullName evidence="14">Peroxisomal membrane protein PMP34</fullName>
    </recommendedName>
</protein>
<keyword evidence="7 9" id="KW-0472">Membrane</keyword>
<feature type="repeat" description="Solcar" evidence="9">
    <location>
        <begin position="212"/>
        <end position="295"/>
    </location>
</feature>
<feature type="transmembrane region" description="Helical" evidence="11">
    <location>
        <begin position="173"/>
        <end position="191"/>
    </location>
</feature>
<keyword evidence="5" id="KW-0677">Repeat</keyword>